<reference evidence="8" key="1">
    <citation type="submission" date="2025-08" db="UniProtKB">
        <authorList>
            <consortium name="RefSeq"/>
        </authorList>
    </citation>
    <scope>IDENTIFICATION</scope>
</reference>
<feature type="transmembrane region" description="Helical" evidence="6">
    <location>
        <begin position="165"/>
        <end position="186"/>
    </location>
</feature>
<dbReference type="GO" id="GO:0071944">
    <property type="term" value="C:cell periphery"/>
    <property type="evidence" value="ECO:0007669"/>
    <property type="project" value="UniProtKB-ARBA"/>
</dbReference>
<dbReference type="KEGG" id="aten:116287832"/>
<evidence type="ECO:0000256" key="6">
    <source>
        <dbReference type="SAM" id="Phobius"/>
    </source>
</evidence>
<evidence type="ECO:0000256" key="4">
    <source>
        <dbReference type="ARBA" id="ARBA00023136"/>
    </source>
</evidence>
<dbReference type="InParanoid" id="A0A6P8H1X3"/>
<dbReference type="GeneID" id="116287832"/>
<evidence type="ECO:0000313" key="8">
    <source>
        <dbReference type="RefSeq" id="XP_031550389.1"/>
    </source>
</evidence>
<dbReference type="OrthoDB" id="10375823at2759"/>
<dbReference type="RefSeq" id="XP_031550389.1">
    <property type="nucleotide sequence ID" value="XM_031694529.1"/>
</dbReference>
<comment type="subcellular location">
    <subcellularLocation>
        <location evidence="1">Membrane</location>
        <topology evidence="1">Single-pass membrane protein</topology>
    </subcellularLocation>
</comment>
<dbReference type="AlphaFoldDB" id="A0A6P8H1X3"/>
<dbReference type="InterPro" id="IPR051694">
    <property type="entry name" value="Immunoregulatory_rcpt-like"/>
</dbReference>
<feature type="region of interest" description="Disordered" evidence="5">
    <location>
        <begin position="194"/>
        <end position="227"/>
    </location>
</feature>
<sequence length="396" mass="43086">MYFYKATSKYQKCDGSWGDLDYDTYVKKRFSVHETGNKRFLMFNYSGNSSQQIISGRIITLGVGYYDASNMIVHTCVLLKMQGEIKCPFSLSLPTAAPSTTEPPFSSATVESSLSTSTRSANNPNIHTTSGGPSTTIISTATKTSAPMVIKTSAKHSSSNGRSGLIAGAFAGVIGLLVLVIAIILVRRRKKRETVAKKSGVVAGPKTDVTNSKHGSSASSQPHISNISENPVYEQPKKPQIQVGAIHNILEPVYAKVEKRASEPPSDERVEPFYNVLEGPETDGPNEKEPPFYHLLEGPYSDGGPFYDVLEEPGSMALRNQHNASITIIDGKTVGKGNRDYKDTVYDSVEEVIPDTGDIYQQLNQDGQRETSVYKALTYANQAMPLTKLNAIDSEA</sequence>
<organism evidence="7 8">
    <name type="scientific">Actinia tenebrosa</name>
    <name type="common">Australian red waratah sea anemone</name>
    <dbReference type="NCBI Taxonomy" id="6105"/>
    <lineage>
        <taxon>Eukaryota</taxon>
        <taxon>Metazoa</taxon>
        <taxon>Cnidaria</taxon>
        <taxon>Anthozoa</taxon>
        <taxon>Hexacorallia</taxon>
        <taxon>Actiniaria</taxon>
        <taxon>Actiniidae</taxon>
        <taxon>Actinia</taxon>
    </lineage>
</organism>
<keyword evidence="2 6" id="KW-0812">Transmembrane</keyword>
<feature type="compositionally biased region" description="Polar residues" evidence="5">
    <location>
        <begin position="208"/>
        <end position="227"/>
    </location>
</feature>
<gene>
    <name evidence="8" type="primary">LOC116287832</name>
</gene>
<accession>A0A6P8H1X3</accession>
<evidence type="ECO:0000313" key="7">
    <source>
        <dbReference type="Proteomes" id="UP000515163"/>
    </source>
</evidence>
<dbReference type="GO" id="GO:0016020">
    <property type="term" value="C:membrane"/>
    <property type="evidence" value="ECO:0007669"/>
    <property type="project" value="UniProtKB-SubCell"/>
</dbReference>
<evidence type="ECO:0000256" key="2">
    <source>
        <dbReference type="ARBA" id="ARBA00022692"/>
    </source>
</evidence>
<evidence type="ECO:0000256" key="3">
    <source>
        <dbReference type="ARBA" id="ARBA00022989"/>
    </source>
</evidence>
<proteinExistence type="predicted"/>
<keyword evidence="7" id="KW-1185">Reference proteome</keyword>
<dbReference type="PANTHER" id="PTHR15549:SF30">
    <property type="entry name" value="MID2 DOMAIN-CONTAINING PROTEIN"/>
    <property type="match status" value="1"/>
</dbReference>
<dbReference type="PANTHER" id="PTHR15549">
    <property type="entry name" value="PAIRED IMMUNOGLOBULIN-LIKE TYPE 2 RECEPTOR"/>
    <property type="match status" value="1"/>
</dbReference>
<protein>
    <submittedName>
        <fullName evidence="8">Uncharacterized protein LOC116287832</fullName>
    </submittedName>
</protein>
<evidence type="ECO:0000256" key="1">
    <source>
        <dbReference type="ARBA" id="ARBA00004167"/>
    </source>
</evidence>
<feature type="region of interest" description="Disordered" evidence="5">
    <location>
        <begin position="97"/>
        <end position="136"/>
    </location>
</feature>
<keyword evidence="3 6" id="KW-1133">Transmembrane helix</keyword>
<evidence type="ECO:0000256" key="5">
    <source>
        <dbReference type="SAM" id="MobiDB-lite"/>
    </source>
</evidence>
<keyword evidence="4 6" id="KW-0472">Membrane</keyword>
<feature type="compositionally biased region" description="Low complexity" evidence="5">
    <location>
        <begin position="106"/>
        <end position="118"/>
    </location>
</feature>
<dbReference type="Proteomes" id="UP000515163">
    <property type="component" value="Unplaced"/>
</dbReference>
<name>A0A6P8H1X3_ACTTE</name>